<dbReference type="Proteomes" id="UP000253664">
    <property type="component" value="Unassembled WGS sequence"/>
</dbReference>
<gene>
    <name evidence="1" type="ORF">L249_6575</name>
</gene>
<reference evidence="1 2" key="1">
    <citation type="journal article" date="2015" name="BMC Genomics">
        <title>Insights from the genome of Ophiocordyceps polyrhachis-furcata to pathogenicity and host specificity in insect fungi.</title>
        <authorList>
            <person name="Wichadakul D."/>
            <person name="Kobmoo N."/>
            <person name="Ingsriswang S."/>
            <person name="Tangphatsornruang S."/>
            <person name="Chantasingh D."/>
            <person name="Luangsa-ard J.J."/>
            <person name="Eurwilaichitr L."/>
        </authorList>
    </citation>
    <scope>NUCLEOTIDE SEQUENCE [LARGE SCALE GENOMIC DNA]</scope>
    <source>
        <strain evidence="1 2">BCC 54312</strain>
    </source>
</reference>
<comment type="caution">
    <text evidence="1">The sequence shown here is derived from an EMBL/GenBank/DDBJ whole genome shotgun (WGS) entry which is preliminary data.</text>
</comment>
<keyword evidence="2" id="KW-1185">Reference proteome</keyword>
<dbReference type="EMBL" id="LKCN02000003">
    <property type="protein sequence ID" value="RCI14877.1"/>
    <property type="molecule type" value="Genomic_DNA"/>
</dbReference>
<dbReference type="AlphaFoldDB" id="A0A367LKH6"/>
<name>A0A367LKH6_9HYPO</name>
<organism evidence="1 2">
    <name type="scientific">Ophiocordyceps polyrhachis-furcata BCC 54312</name>
    <dbReference type="NCBI Taxonomy" id="1330021"/>
    <lineage>
        <taxon>Eukaryota</taxon>
        <taxon>Fungi</taxon>
        <taxon>Dikarya</taxon>
        <taxon>Ascomycota</taxon>
        <taxon>Pezizomycotina</taxon>
        <taxon>Sordariomycetes</taxon>
        <taxon>Hypocreomycetidae</taxon>
        <taxon>Hypocreales</taxon>
        <taxon>Ophiocordycipitaceae</taxon>
        <taxon>Ophiocordyceps</taxon>
    </lineage>
</organism>
<evidence type="ECO:0000313" key="1">
    <source>
        <dbReference type="EMBL" id="RCI14877.1"/>
    </source>
</evidence>
<evidence type="ECO:0000313" key="2">
    <source>
        <dbReference type="Proteomes" id="UP000253664"/>
    </source>
</evidence>
<proteinExistence type="predicted"/>
<protein>
    <submittedName>
        <fullName evidence="1">Uncharacterized protein</fullName>
    </submittedName>
</protein>
<sequence>MFLKMKPKDFHLALITTLSPTAIQSIDEQLNGLLPRTRSKLLCVTTRGQKGTKTQIKSHPPPYLVLLARDAKPMRRLS</sequence>
<accession>A0A367LKH6</accession>